<dbReference type="Gene3D" id="3.40.50.10860">
    <property type="entry name" value="Leucine Dehydrogenase, chain A, domain 1"/>
    <property type="match status" value="1"/>
</dbReference>
<dbReference type="PANTHER" id="PTHR21089">
    <property type="entry name" value="SHIKIMATE DEHYDROGENASE"/>
    <property type="match status" value="1"/>
</dbReference>
<dbReference type="Proteomes" id="UP000095094">
    <property type="component" value="Unassembled WGS sequence"/>
</dbReference>
<dbReference type="CDD" id="cd01065">
    <property type="entry name" value="NAD_bind_Shikimate_DH"/>
    <property type="match status" value="1"/>
</dbReference>
<evidence type="ECO:0000256" key="6">
    <source>
        <dbReference type="ARBA" id="ARBA00051639"/>
    </source>
</evidence>
<evidence type="ECO:0000256" key="2">
    <source>
        <dbReference type="ARBA" id="ARBA00022605"/>
    </source>
</evidence>
<comment type="caution">
    <text evidence="12">The sequence shown here is derived from an EMBL/GenBank/DDBJ whole genome shotgun (WGS) entry which is preliminary data.</text>
</comment>
<feature type="binding site" evidence="9">
    <location>
        <position position="69"/>
    </location>
    <ligand>
        <name>shikimate</name>
        <dbReference type="ChEBI" id="CHEBI:36208"/>
    </ligand>
</feature>
<gene>
    <name evidence="9" type="primary">aroE</name>
    <name evidence="12" type="ORF">BCR25_13145</name>
</gene>
<keyword evidence="4 9" id="KW-0560">Oxidoreductase</keyword>
<feature type="binding site" evidence="9">
    <location>
        <begin position="22"/>
        <end position="24"/>
    </location>
    <ligand>
        <name>shikimate</name>
        <dbReference type="ChEBI" id="CHEBI:36208"/>
    </ligand>
</feature>
<evidence type="ECO:0000259" key="11">
    <source>
        <dbReference type="Pfam" id="PF18317"/>
    </source>
</evidence>
<proteinExistence type="inferred from homology"/>
<dbReference type="InterPro" id="IPR011342">
    <property type="entry name" value="Shikimate_DH"/>
</dbReference>
<keyword evidence="2 9" id="KW-0028">Amino-acid biosynthesis</keyword>
<comment type="caution">
    <text evidence="9">Lacks conserved residue(s) required for the propagation of feature annotation.</text>
</comment>
<dbReference type="InterPro" id="IPR013708">
    <property type="entry name" value="Shikimate_DH-bd_N"/>
</dbReference>
<comment type="pathway">
    <text evidence="1 9">Metabolic intermediate biosynthesis; chorismate biosynthesis; chorismate from D-erythrose 4-phosphate and phosphoenolpyruvate: step 4/7.</text>
</comment>
<feature type="active site" description="Proton acceptor" evidence="9">
    <location>
        <position position="73"/>
    </location>
</feature>
<dbReference type="SUPFAM" id="SSF51735">
    <property type="entry name" value="NAD(P)-binding Rossmann-fold domains"/>
    <property type="match status" value="1"/>
</dbReference>
<dbReference type="EMBL" id="MIJY01000047">
    <property type="protein sequence ID" value="OEG08356.1"/>
    <property type="molecule type" value="Genomic_DNA"/>
</dbReference>
<dbReference type="OrthoDB" id="9792692at2"/>
<dbReference type="GO" id="GO:0009073">
    <property type="term" value="P:aromatic amino acid family biosynthetic process"/>
    <property type="evidence" value="ECO:0007669"/>
    <property type="project" value="UniProtKB-KW"/>
</dbReference>
<dbReference type="InterPro" id="IPR022893">
    <property type="entry name" value="Shikimate_DH_fam"/>
</dbReference>
<dbReference type="GO" id="GO:0050661">
    <property type="term" value="F:NADP binding"/>
    <property type="evidence" value="ECO:0007669"/>
    <property type="project" value="InterPro"/>
</dbReference>
<name>A0A1E5G6M5_9ENTE</name>
<feature type="binding site" evidence="9">
    <location>
        <position position="94"/>
    </location>
    <ligand>
        <name>shikimate</name>
        <dbReference type="ChEBI" id="CHEBI:36208"/>
    </ligand>
</feature>
<evidence type="ECO:0000259" key="10">
    <source>
        <dbReference type="Pfam" id="PF08501"/>
    </source>
</evidence>
<dbReference type="FunFam" id="3.40.50.720:FF:000086">
    <property type="entry name" value="Quinate/shikimate dehydrogenase"/>
    <property type="match status" value="1"/>
</dbReference>
<dbReference type="GO" id="GO:0052734">
    <property type="term" value="F:shikimate 3-dehydrogenase (NAD+) activity"/>
    <property type="evidence" value="ECO:0007669"/>
    <property type="project" value="RHEA"/>
</dbReference>
<dbReference type="RefSeq" id="WP_069665194.1">
    <property type="nucleotide sequence ID" value="NZ_JBHUJJ010000001.1"/>
</dbReference>
<dbReference type="GO" id="GO:0004764">
    <property type="term" value="F:shikimate 3-dehydrogenase (NADP+) activity"/>
    <property type="evidence" value="ECO:0007669"/>
    <property type="project" value="UniProtKB-UniRule"/>
</dbReference>
<keyword evidence="13" id="KW-1185">Reference proteome</keyword>
<dbReference type="AlphaFoldDB" id="A0A1E5G6M5"/>
<dbReference type="GO" id="GO:0008652">
    <property type="term" value="P:amino acid biosynthetic process"/>
    <property type="evidence" value="ECO:0007669"/>
    <property type="project" value="UniProtKB-KW"/>
</dbReference>
<dbReference type="NCBIfam" id="TIGR00507">
    <property type="entry name" value="aroE"/>
    <property type="match status" value="1"/>
</dbReference>
<feature type="binding site" evidence="9">
    <location>
        <position position="257"/>
    </location>
    <ligand>
        <name>NADP(+)</name>
        <dbReference type="ChEBI" id="CHEBI:58349"/>
    </ligand>
</feature>
<evidence type="ECO:0000256" key="8">
    <source>
        <dbReference type="ARBA" id="ARBA00060613"/>
    </source>
</evidence>
<evidence type="ECO:0000256" key="1">
    <source>
        <dbReference type="ARBA" id="ARBA00004871"/>
    </source>
</evidence>
<comment type="pathway">
    <text evidence="8">Aromatic compound metabolism; 3,4-dihydroxybenzoate biosynthesis; 3-dehydroquinate from D-quinate (NAD(+) route).</text>
</comment>
<dbReference type="GO" id="GO:0030266">
    <property type="term" value="F:quinate 3-dehydrogenase (NAD+) activity"/>
    <property type="evidence" value="ECO:0007669"/>
    <property type="project" value="UniProtKB-EC"/>
</dbReference>
<feature type="binding site" evidence="9">
    <location>
        <position position="109"/>
    </location>
    <ligand>
        <name>shikimate</name>
        <dbReference type="ChEBI" id="CHEBI:36208"/>
    </ligand>
</feature>
<evidence type="ECO:0000256" key="7">
    <source>
        <dbReference type="ARBA" id="ARBA00052329"/>
    </source>
</evidence>
<dbReference type="GO" id="GO:0009423">
    <property type="term" value="P:chorismate biosynthetic process"/>
    <property type="evidence" value="ECO:0007669"/>
    <property type="project" value="UniProtKB-UniRule"/>
</dbReference>
<comment type="function">
    <text evidence="9">Involved in the biosynthesis of the chorismate, which leads to the biosynthesis of aromatic amino acids. Catalyzes the reversible NADPH linked reduction of 3-dehydroshikimate (DHSA) to yield shikimate (SA).</text>
</comment>
<feature type="binding site" evidence="9">
    <location>
        <begin position="133"/>
        <end position="137"/>
    </location>
    <ligand>
        <name>NADP(+)</name>
        <dbReference type="ChEBI" id="CHEBI:58349"/>
    </ligand>
</feature>
<dbReference type="InterPro" id="IPR046346">
    <property type="entry name" value="Aminoacid_DH-like_N_sf"/>
</dbReference>
<feature type="binding site" evidence="9">
    <location>
        <position position="236"/>
    </location>
    <ligand>
        <name>shikimate</name>
        <dbReference type="ChEBI" id="CHEBI:36208"/>
    </ligand>
</feature>
<evidence type="ECO:0000256" key="3">
    <source>
        <dbReference type="ARBA" id="ARBA00022857"/>
    </source>
</evidence>
<evidence type="ECO:0000313" key="12">
    <source>
        <dbReference type="EMBL" id="OEG08356.1"/>
    </source>
</evidence>
<dbReference type="InterPro" id="IPR041121">
    <property type="entry name" value="SDH_C"/>
</dbReference>
<dbReference type="HAMAP" id="MF_00222">
    <property type="entry name" value="Shikimate_DH_AroE"/>
    <property type="match status" value="1"/>
</dbReference>
<dbReference type="Gene3D" id="3.40.50.720">
    <property type="entry name" value="NAD(P)-binding Rossmann-like Domain"/>
    <property type="match status" value="1"/>
</dbReference>
<feature type="binding site" evidence="9">
    <location>
        <position position="234"/>
    </location>
    <ligand>
        <name>NADP(+)</name>
        <dbReference type="ChEBI" id="CHEBI:58349"/>
    </ligand>
</feature>
<comment type="catalytic activity">
    <reaction evidence="6">
        <text>L-quinate + NAD(+) = 3-dehydroquinate + NADH + H(+)</text>
        <dbReference type="Rhea" id="RHEA:22364"/>
        <dbReference type="ChEBI" id="CHEBI:15378"/>
        <dbReference type="ChEBI" id="CHEBI:29751"/>
        <dbReference type="ChEBI" id="CHEBI:32364"/>
        <dbReference type="ChEBI" id="CHEBI:57540"/>
        <dbReference type="ChEBI" id="CHEBI:57945"/>
        <dbReference type="EC" id="1.1.1.24"/>
    </reaction>
</comment>
<sequence length="289" mass="31180">MENKITGNTRLAALFATPIRHSVSPIIHNTAFQALGIDAVYLAFEVGPDGLEQAIASIRNLDMLGANLSMPNKLLAVNHMDKLSEAARLIGAINTITNQDGFLVGHNTDGIGFMRSLHDMNVTIIGHKMTVLGAGGAAAAIIAQAALDGVKEIAVYNRNSRSYEQAKAKLRYIAEQTNCRITLNDLADEKALAQDVGESRLLLNTTSVGMKPLEKATPIQDFSIIGPDLVVYDAIYTPRETAFLKQARLRGALTANGLGMLLYQGAEAFKLWTGQELPISIVKPIIEKN</sequence>
<evidence type="ECO:0000313" key="13">
    <source>
        <dbReference type="Proteomes" id="UP000095094"/>
    </source>
</evidence>
<comment type="similarity">
    <text evidence="9">Belongs to the shikimate dehydrogenase family.</text>
</comment>
<feature type="domain" description="SDH C-terminal" evidence="11">
    <location>
        <begin position="257"/>
        <end position="283"/>
    </location>
</feature>
<accession>A0A1E5G6M5</accession>
<comment type="catalytic activity">
    <reaction evidence="7">
        <text>shikimate + NAD(+) = 3-dehydroshikimate + NADH + H(+)</text>
        <dbReference type="Rhea" id="RHEA:17741"/>
        <dbReference type="ChEBI" id="CHEBI:15378"/>
        <dbReference type="ChEBI" id="CHEBI:16630"/>
        <dbReference type="ChEBI" id="CHEBI:36208"/>
        <dbReference type="ChEBI" id="CHEBI:57540"/>
        <dbReference type="ChEBI" id="CHEBI:57945"/>
    </reaction>
</comment>
<dbReference type="GO" id="GO:0019632">
    <property type="term" value="P:shikimate metabolic process"/>
    <property type="evidence" value="ECO:0007669"/>
    <property type="project" value="InterPro"/>
</dbReference>
<reference evidence="13" key="1">
    <citation type="submission" date="2016-09" db="EMBL/GenBank/DDBJ databases">
        <authorList>
            <person name="Gulvik C.A."/>
        </authorList>
    </citation>
    <scope>NUCLEOTIDE SEQUENCE [LARGE SCALE GENOMIC DNA]</scope>
    <source>
        <strain evidence="13">LMG 8895</strain>
    </source>
</reference>
<dbReference type="Pfam" id="PF08501">
    <property type="entry name" value="Shikimate_dh_N"/>
    <property type="match status" value="1"/>
</dbReference>
<keyword evidence="5 9" id="KW-0057">Aromatic amino acid biosynthesis</keyword>
<protein>
    <recommendedName>
        <fullName evidence="9">Shikimate dehydrogenase (NADP(+))</fullName>
        <shortName evidence="9">SDH</shortName>
        <ecNumber evidence="9">1.1.1.25</ecNumber>
    </recommendedName>
</protein>
<feature type="binding site" evidence="9">
    <location>
        <position position="85"/>
    </location>
    <ligand>
        <name>NADP(+)</name>
        <dbReference type="ChEBI" id="CHEBI:58349"/>
    </ligand>
</feature>
<dbReference type="InterPro" id="IPR036291">
    <property type="entry name" value="NAD(P)-bd_dom_sf"/>
</dbReference>
<feature type="binding site" evidence="9">
    <location>
        <position position="264"/>
    </location>
    <ligand>
        <name>shikimate</name>
        <dbReference type="ChEBI" id="CHEBI:36208"/>
    </ligand>
</feature>
<evidence type="ECO:0000256" key="4">
    <source>
        <dbReference type="ARBA" id="ARBA00023002"/>
    </source>
</evidence>
<evidence type="ECO:0000256" key="9">
    <source>
        <dbReference type="HAMAP-Rule" id="MF_00222"/>
    </source>
</evidence>
<feature type="domain" description="Shikimate dehydrogenase substrate binding N-terminal" evidence="10">
    <location>
        <begin position="14"/>
        <end position="96"/>
    </location>
</feature>
<keyword evidence="3 9" id="KW-0521">NADP</keyword>
<dbReference type="SUPFAM" id="SSF53223">
    <property type="entry name" value="Aminoacid dehydrogenase-like, N-terminal domain"/>
    <property type="match status" value="1"/>
</dbReference>
<dbReference type="UniPathway" id="UPA00053">
    <property type="reaction ID" value="UER00087"/>
</dbReference>
<dbReference type="PANTHER" id="PTHR21089:SF1">
    <property type="entry name" value="BIFUNCTIONAL 3-DEHYDROQUINATE DEHYDRATASE_SHIKIMATE DEHYDROGENASE, CHLOROPLASTIC"/>
    <property type="match status" value="1"/>
</dbReference>
<organism evidence="12 13">
    <name type="scientific">Enterococcus termitis</name>
    <dbReference type="NCBI Taxonomy" id="332950"/>
    <lineage>
        <taxon>Bacteria</taxon>
        <taxon>Bacillati</taxon>
        <taxon>Bacillota</taxon>
        <taxon>Bacilli</taxon>
        <taxon>Lactobacillales</taxon>
        <taxon>Enterococcaceae</taxon>
        <taxon>Enterococcus</taxon>
    </lineage>
</organism>
<comment type="subunit">
    <text evidence="9">Homodimer.</text>
</comment>
<comment type="catalytic activity">
    <reaction evidence="9">
        <text>shikimate + NADP(+) = 3-dehydroshikimate + NADPH + H(+)</text>
        <dbReference type="Rhea" id="RHEA:17737"/>
        <dbReference type="ChEBI" id="CHEBI:15378"/>
        <dbReference type="ChEBI" id="CHEBI:16630"/>
        <dbReference type="ChEBI" id="CHEBI:36208"/>
        <dbReference type="ChEBI" id="CHEBI:57783"/>
        <dbReference type="ChEBI" id="CHEBI:58349"/>
        <dbReference type="EC" id="1.1.1.25"/>
    </reaction>
</comment>
<dbReference type="EC" id="1.1.1.25" evidence="9"/>
<dbReference type="Pfam" id="PF18317">
    <property type="entry name" value="SDH_C"/>
    <property type="match status" value="1"/>
</dbReference>
<evidence type="ECO:0000256" key="5">
    <source>
        <dbReference type="ARBA" id="ARBA00023141"/>
    </source>
</evidence>